<evidence type="ECO:0000313" key="9">
    <source>
        <dbReference type="Proteomes" id="UP000789396"/>
    </source>
</evidence>
<organism evidence="8 9">
    <name type="scientific">Racocetra fulgida</name>
    <dbReference type="NCBI Taxonomy" id="60492"/>
    <lineage>
        <taxon>Eukaryota</taxon>
        <taxon>Fungi</taxon>
        <taxon>Fungi incertae sedis</taxon>
        <taxon>Mucoromycota</taxon>
        <taxon>Glomeromycotina</taxon>
        <taxon>Glomeromycetes</taxon>
        <taxon>Diversisporales</taxon>
        <taxon>Gigasporaceae</taxon>
        <taxon>Racocetra</taxon>
    </lineage>
</organism>
<reference evidence="8" key="1">
    <citation type="submission" date="2021-06" db="EMBL/GenBank/DDBJ databases">
        <authorList>
            <person name="Kallberg Y."/>
            <person name="Tangrot J."/>
            <person name="Rosling A."/>
        </authorList>
    </citation>
    <scope>NUCLEOTIDE SEQUENCE</scope>
    <source>
        <strain evidence="8">IN212</strain>
    </source>
</reference>
<comment type="caution">
    <text evidence="8">The sequence shown here is derived from an EMBL/GenBank/DDBJ whole genome shotgun (WGS) entry which is preliminary data.</text>
</comment>
<keyword evidence="5" id="KW-0460">Magnesium</keyword>
<dbReference type="OrthoDB" id="206213at2759"/>
<dbReference type="GO" id="GO:0046872">
    <property type="term" value="F:metal ion binding"/>
    <property type="evidence" value="ECO:0007669"/>
    <property type="project" value="UniProtKB-KW"/>
</dbReference>
<dbReference type="PANTHER" id="PTHR12992:SF11">
    <property type="entry name" value="MITOCHONDRIAL COENZYME A DIPHOSPHATASE NUDT8"/>
    <property type="match status" value="1"/>
</dbReference>
<sequence>TADPSLVFTALRETTEEIGIRPEDIDILGQSTPLPNKDKTLKVYPFIGLIKIPFENVRSEVNYNEEEVQKVFTVTIEELLNSEKKQWKKLGNTDFMYPKLTIQPLGTETKTSIDGNTDYTVVRNRDENAYKWQSYGS</sequence>
<name>A0A9N9EBQ8_9GLOM</name>
<keyword evidence="3" id="KW-0479">Metal-binding</keyword>
<dbReference type="EMBL" id="CAJVPZ010016430">
    <property type="protein sequence ID" value="CAG8673331.1"/>
    <property type="molecule type" value="Genomic_DNA"/>
</dbReference>
<dbReference type="PANTHER" id="PTHR12992">
    <property type="entry name" value="NUDIX HYDROLASE"/>
    <property type="match status" value="1"/>
</dbReference>
<dbReference type="GO" id="GO:0010945">
    <property type="term" value="F:coenzyme A diphosphatase activity"/>
    <property type="evidence" value="ECO:0007669"/>
    <property type="project" value="InterPro"/>
</dbReference>
<keyword evidence="4" id="KW-0378">Hydrolase</keyword>
<evidence type="ECO:0000256" key="6">
    <source>
        <dbReference type="ARBA" id="ARBA00023211"/>
    </source>
</evidence>
<evidence type="ECO:0000259" key="7">
    <source>
        <dbReference type="Pfam" id="PF00293"/>
    </source>
</evidence>
<dbReference type="CDD" id="cd03426">
    <property type="entry name" value="NUDIX_CoAse_Nudt7"/>
    <property type="match status" value="1"/>
</dbReference>
<feature type="domain" description="Nudix hydrolase" evidence="7">
    <location>
        <begin position="9"/>
        <end position="86"/>
    </location>
</feature>
<evidence type="ECO:0000256" key="1">
    <source>
        <dbReference type="ARBA" id="ARBA00001936"/>
    </source>
</evidence>
<gene>
    <name evidence="8" type="ORF">RFULGI_LOCUS9315</name>
</gene>
<keyword evidence="6" id="KW-0464">Manganese</keyword>
<dbReference type="SUPFAM" id="SSF55811">
    <property type="entry name" value="Nudix"/>
    <property type="match status" value="1"/>
</dbReference>
<comment type="cofactor">
    <cofactor evidence="1">
        <name>Mn(2+)</name>
        <dbReference type="ChEBI" id="CHEBI:29035"/>
    </cofactor>
</comment>
<dbReference type="Pfam" id="PF00293">
    <property type="entry name" value="NUDIX"/>
    <property type="match status" value="1"/>
</dbReference>
<comment type="cofactor">
    <cofactor evidence="2">
        <name>Mg(2+)</name>
        <dbReference type="ChEBI" id="CHEBI:18420"/>
    </cofactor>
</comment>
<dbReference type="Proteomes" id="UP000789396">
    <property type="component" value="Unassembled WGS sequence"/>
</dbReference>
<dbReference type="InterPro" id="IPR015797">
    <property type="entry name" value="NUDIX_hydrolase-like_dom_sf"/>
</dbReference>
<protein>
    <submittedName>
        <fullName evidence="8">20030_t:CDS:1</fullName>
    </submittedName>
</protein>
<accession>A0A9N9EBQ8</accession>
<dbReference type="InterPro" id="IPR000086">
    <property type="entry name" value="NUDIX_hydrolase_dom"/>
</dbReference>
<evidence type="ECO:0000256" key="2">
    <source>
        <dbReference type="ARBA" id="ARBA00001946"/>
    </source>
</evidence>
<feature type="non-terminal residue" evidence="8">
    <location>
        <position position="1"/>
    </location>
</feature>
<evidence type="ECO:0000256" key="5">
    <source>
        <dbReference type="ARBA" id="ARBA00022842"/>
    </source>
</evidence>
<proteinExistence type="predicted"/>
<evidence type="ECO:0000313" key="8">
    <source>
        <dbReference type="EMBL" id="CAG8673331.1"/>
    </source>
</evidence>
<keyword evidence="9" id="KW-1185">Reference proteome</keyword>
<dbReference type="AlphaFoldDB" id="A0A9N9EBQ8"/>
<dbReference type="Gene3D" id="3.90.79.10">
    <property type="entry name" value="Nucleoside Triphosphate Pyrophosphohydrolase"/>
    <property type="match status" value="1"/>
</dbReference>
<dbReference type="InterPro" id="IPR045121">
    <property type="entry name" value="CoAse"/>
</dbReference>
<evidence type="ECO:0000256" key="4">
    <source>
        <dbReference type="ARBA" id="ARBA00022801"/>
    </source>
</evidence>
<evidence type="ECO:0000256" key="3">
    <source>
        <dbReference type="ARBA" id="ARBA00022723"/>
    </source>
</evidence>